<dbReference type="GO" id="GO:0003700">
    <property type="term" value="F:DNA-binding transcription factor activity"/>
    <property type="evidence" value="ECO:0007669"/>
    <property type="project" value="TreeGrafter"/>
</dbReference>
<dbReference type="SUPFAM" id="SSF48498">
    <property type="entry name" value="Tetracyclin repressor-like, C-terminal domain"/>
    <property type="match status" value="1"/>
</dbReference>
<sequence>MTKRSQRAADTRRRILDAAHDLFVANGYGATNLQEVADRAGVAIQTIYFVFGNKRKLLKELVDVTIAGDDEPIATMNRPWFRDAIAAETADALLRAHVRGTSEILHRAAAITDMVATAAASDAEIAQLWPNGEQPRLQVHLAAAEALVTKPGARTDITAETAADILFALLSTALYLLFVRERGWTPERWEQWTYDTLRAQLCTP</sequence>
<name>A0A2W2EA77_9ACTN</name>
<evidence type="ECO:0000313" key="5">
    <source>
        <dbReference type="Proteomes" id="UP000248924"/>
    </source>
</evidence>
<dbReference type="AlphaFoldDB" id="A0A2W2EA77"/>
<comment type="caution">
    <text evidence="4">The sequence shown here is derived from an EMBL/GenBank/DDBJ whole genome shotgun (WGS) entry which is preliminary data.</text>
</comment>
<evidence type="ECO:0000313" key="4">
    <source>
        <dbReference type="EMBL" id="PZG21156.1"/>
    </source>
</evidence>
<evidence type="ECO:0000256" key="2">
    <source>
        <dbReference type="PROSITE-ProRule" id="PRU00335"/>
    </source>
</evidence>
<protein>
    <submittedName>
        <fullName evidence="4">TetR/AcrR family transcriptional regulator</fullName>
    </submittedName>
</protein>
<dbReference type="InterPro" id="IPR009057">
    <property type="entry name" value="Homeodomain-like_sf"/>
</dbReference>
<dbReference type="PROSITE" id="PS50977">
    <property type="entry name" value="HTH_TETR_2"/>
    <property type="match status" value="1"/>
</dbReference>
<proteinExistence type="predicted"/>
<dbReference type="InterPro" id="IPR036271">
    <property type="entry name" value="Tet_transcr_reg_TetR-rel_C_sf"/>
</dbReference>
<keyword evidence="5" id="KW-1185">Reference proteome</keyword>
<dbReference type="InterPro" id="IPR050109">
    <property type="entry name" value="HTH-type_TetR-like_transc_reg"/>
</dbReference>
<dbReference type="SUPFAM" id="SSF46689">
    <property type="entry name" value="Homeodomain-like"/>
    <property type="match status" value="1"/>
</dbReference>
<dbReference type="PRINTS" id="PR00455">
    <property type="entry name" value="HTHTETR"/>
</dbReference>
<dbReference type="Proteomes" id="UP000248924">
    <property type="component" value="Unassembled WGS sequence"/>
</dbReference>
<feature type="domain" description="HTH tetR-type" evidence="3">
    <location>
        <begin position="9"/>
        <end position="69"/>
    </location>
</feature>
<dbReference type="PANTHER" id="PTHR30055">
    <property type="entry name" value="HTH-TYPE TRANSCRIPTIONAL REGULATOR RUTR"/>
    <property type="match status" value="1"/>
</dbReference>
<dbReference type="PANTHER" id="PTHR30055:SF184">
    <property type="entry name" value="HTH-TYPE TRANSCRIPTIONAL REGULATOR ETHR"/>
    <property type="match status" value="1"/>
</dbReference>
<accession>A0A2W2EA77</accession>
<dbReference type="Pfam" id="PF00440">
    <property type="entry name" value="TetR_N"/>
    <property type="match status" value="1"/>
</dbReference>
<dbReference type="OrthoDB" id="4823039at2"/>
<dbReference type="InterPro" id="IPR001647">
    <property type="entry name" value="HTH_TetR"/>
</dbReference>
<dbReference type="EMBL" id="POTY01000033">
    <property type="protein sequence ID" value="PZG21156.1"/>
    <property type="molecule type" value="Genomic_DNA"/>
</dbReference>
<keyword evidence="1 2" id="KW-0238">DNA-binding</keyword>
<dbReference type="GO" id="GO:0000976">
    <property type="term" value="F:transcription cis-regulatory region binding"/>
    <property type="evidence" value="ECO:0007669"/>
    <property type="project" value="TreeGrafter"/>
</dbReference>
<reference evidence="4 5" key="1">
    <citation type="submission" date="2018-01" db="EMBL/GenBank/DDBJ databases">
        <title>Draft genome sequence of Jishengella sp. NA12.</title>
        <authorList>
            <person name="Sahin N."/>
            <person name="Ay H."/>
            <person name="Saygin H."/>
        </authorList>
    </citation>
    <scope>NUCLEOTIDE SEQUENCE [LARGE SCALE GENOMIC DNA]</scope>
    <source>
        <strain evidence="4 5">NA12</strain>
    </source>
</reference>
<dbReference type="Gene3D" id="1.10.357.10">
    <property type="entry name" value="Tetracycline Repressor, domain 2"/>
    <property type="match status" value="1"/>
</dbReference>
<organism evidence="4 5">
    <name type="scientific">Micromonospora craterilacus</name>
    <dbReference type="NCBI Taxonomy" id="1655439"/>
    <lineage>
        <taxon>Bacteria</taxon>
        <taxon>Bacillati</taxon>
        <taxon>Actinomycetota</taxon>
        <taxon>Actinomycetes</taxon>
        <taxon>Micromonosporales</taxon>
        <taxon>Micromonosporaceae</taxon>
        <taxon>Micromonospora</taxon>
    </lineage>
</organism>
<evidence type="ECO:0000256" key="1">
    <source>
        <dbReference type="ARBA" id="ARBA00023125"/>
    </source>
</evidence>
<evidence type="ECO:0000259" key="3">
    <source>
        <dbReference type="PROSITE" id="PS50977"/>
    </source>
</evidence>
<gene>
    <name evidence="4" type="ORF">C1I95_08035</name>
</gene>
<feature type="DNA-binding region" description="H-T-H motif" evidence="2">
    <location>
        <begin position="32"/>
        <end position="51"/>
    </location>
</feature>